<evidence type="ECO:0000313" key="3">
    <source>
        <dbReference type="Proteomes" id="UP000566711"/>
    </source>
</evidence>
<evidence type="ECO:0000313" key="2">
    <source>
        <dbReference type="EMBL" id="MBA5604183.1"/>
    </source>
</evidence>
<dbReference type="AlphaFoldDB" id="A0A7W2EDY5"/>
<sequence length="299" mass="32325">MNRHDLAGTALAALAALAGQSWGAPITFNTALPVRDGGYVLREQLTYMKSTDAPSSMHRQMEASGLVTVLGYGVSRDFTLFGLLPWFDKRLQMPEDSQENTRRTAGVGDLTLLGRYTVYEDNGPGRTLRLAPFLGVKAPTGAHNARDHVGPLPRRLLPGSGSWDTLGGAVFTYQTPALEFDSQLSFQANRDADGFRAGHAAEVDASLQYRLWPQKLGAGVPDFLYGVLESSLVHAANDRANGNDDPNSGGNTLSIAPGLQYVTRKWIAEAGVRIPARQHLNGTALRSDYIVSTGLRINF</sequence>
<gene>
    <name evidence="2" type="ORF">H3H36_02245</name>
</gene>
<evidence type="ECO:0000256" key="1">
    <source>
        <dbReference type="SAM" id="SignalP"/>
    </source>
</evidence>
<keyword evidence="3" id="KW-1185">Reference proteome</keyword>
<feature type="signal peptide" evidence="1">
    <location>
        <begin position="1"/>
        <end position="23"/>
    </location>
</feature>
<name>A0A7W2EDY5_9BURK</name>
<keyword evidence="1" id="KW-0732">Signal</keyword>
<organism evidence="2 3">
    <name type="scientific">Rugamonas fusca</name>
    <dbReference type="NCBI Taxonomy" id="2758568"/>
    <lineage>
        <taxon>Bacteria</taxon>
        <taxon>Pseudomonadati</taxon>
        <taxon>Pseudomonadota</taxon>
        <taxon>Betaproteobacteria</taxon>
        <taxon>Burkholderiales</taxon>
        <taxon>Oxalobacteraceae</taxon>
        <taxon>Telluria group</taxon>
        <taxon>Rugamonas</taxon>
    </lineage>
</organism>
<dbReference type="RefSeq" id="WP_182213501.1">
    <property type="nucleotide sequence ID" value="NZ_JACEZS010000001.1"/>
</dbReference>
<dbReference type="EMBL" id="JACEZS010000001">
    <property type="protein sequence ID" value="MBA5604183.1"/>
    <property type="molecule type" value="Genomic_DNA"/>
</dbReference>
<reference evidence="2 3" key="1">
    <citation type="submission" date="2020-07" db="EMBL/GenBank/DDBJ databases">
        <title>Novel species isolated from subtropical streams in China.</title>
        <authorList>
            <person name="Lu H."/>
        </authorList>
    </citation>
    <scope>NUCLEOTIDE SEQUENCE [LARGE SCALE GENOMIC DNA]</scope>
    <source>
        <strain evidence="2 3">FT3S</strain>
    </source>
</reference>
<comment type="caution">
    <text evidence="2">The sequence shown here is derived from an EMBL/GenBank/DDBJ whole genome shotgun (WGS) entry which is preliminary data.</text>
</comment>
<accession>A0A7W2EDY5</accession>
<dbReference type="Pfam" id="PF13557">
    <property type="entry name" value="Phenol_MetA_deg"/>
    <property type="match status" value="1"/>
</dbReference>
<dbReference type="InterPro" id="IPR025737">
    <property type="entry name" value="FApF"/>
</dbReference>
<protein>
    <submittedName>
        <fullName evidence="2">Transporter</fullName>
    </submittedName>
</protein>
<feature type="chain" id="PRO_5030691342" evidence="1">
    <location>
        <begin position="24"/>
        <end position="299"/>
    </location>
</feature>
<dbReference type="Proteomes" id="UP000566711">
    <property type="component" value="Unassembled WGS sequence"/>
</dbReference>
<proteinExistence type="predicted"/>